<organism evidence="1 2">
    <name type="scientific">Fasciola gigantica</name>
    <name type="common">Giant liver fluke</name>
    <dbReference type="NCBI Taxonomy" id="46835"/>
    <lineage>
        <taxon>Eukaryota</taxon>
        <taxon>Metazoa</taxon>
        <taxon>Spiralia</taxon>
        <taxon>Lophotrochozoa</taxon>
        <taxon>Platyhelminthes</taxon>
        <taxon>Trematoda</taxon>
        <taxon>Digenea</taxon>
        <taxon>Plagiorchiida</taxon>
        <taxon>Echinostomata</taxon>
        <taxon>Echinostomatoidea</taxon>
        <taxon>Fasciolidae</taxon>
        <taxon>Fasciola</taxon>
    </lineage>
</organism>
<sequence>MAIYTLRLILEQWKSLFSNDITLLLTFGPSIELEDNKLKLLGHLVGDEGQRQFGNLNLNKIPTLTAATEAFDNIVGSKINVITARFRFSRSTQRTGEPQKKYISRLVTGIHYYEYLKIPQKKSKGSMLIKKCIPEIVDDRLQDALLKKCRKITVGHSV</sequence>
<gene>
    <name evidence="1" type="ORF">FGIG_04778</name>
</gene>
<dbReference type="AlphaFoldDB" id="A0A504Y986"/>
<reference evidence="1 2" key="1">
    <citation type="submission" date="2019-04" db="EMBL/GenBank/DDBJ databases">
        <title>Annotation for the trematode Fasciola gigantica.</title>
        <authorList>
            <person name="Choi Y.-J."/>
        </authorList>
    </citation>
    <scope>NUCLEOTIDE SEQUENCE [LARGE SCALE GENOMIC DNA]</scope>
    <source>
        <strain evidence="1">Uganda_cow_1</strain>
    </source>
</reference>
<proteinExistence type="predicted"/>
<name>A0A504Y986_FASGI</name>
<protein>
    <submittedName>
        <fullName evidence="1">Uncharacterized protein</fullName>
    </submittedName>
</protein>
<evidence type="ECO:0000313" key="1">
    <source>
        <dbReference type="EMBL" id="TPP57674.1"/>
    </source>
</evidence>
<keyword evidence="2" id="KW-1185">Reference proteome</keyword>
<accession>A0A504Y986</accession>
<dbReference type="Proteomes" id="UP000316759">
    <property type="component" value="Unassembled WGS sequence"/>
</dbReference>
<evidence type="ECO:0000313" key="2">
    <source>
        <dbReference type="Proteomes" id="UP000316759"/>
    </source>
</evidence>
<comment type="caution">
    <text evidence="1">The sequence shown here is derived from an EMBL/GenBank/DDBJ whole genome shotgun (WGS) entry which is preliminary data.</text>
</comment>
<dbReference type="EMBL" id="SUNJ01012921">
    <property type="protein sequence ID" value="TPP57674.1"/>
    <property type="molecule type" value="Genomic_DNA"/>
</dbReference>